<dbReference type="InterPro" id="IPR041657">
    <property type="entry name" value="HTH_17"/>
</dbReference>
<feature type="domain" description="Helix-turn-helix" evidence="1">
    <location>
        <begin position="17"/>
        <end position="65"/>
    </location>
</feature>
<dbReference type="Pfam" id="PF12728">
    <property type="entry name" value="HTH_17"/>
    <property type="match status" value="1"/>
</dbReference>
<reference evidence="3" key="1">
    <citation type="journal article" date="2019" name="Int. J. Syst. Evol. Microbiol.">
        <title>The Global Catalogue of Microorganisms (GCM) 10K type strain sequencing project: providing services to taxonomists for standard genome sequencing and annotation.</title>
        <authorList>
            <consortium name="The Broad Institute Genomics Platform"/>
            <consortium name="The Broad Institute Genome Sequencing Center for Infectious Disease"/>
            <person name="Wu L."/>
            <person name="Ma J."/>
        </authorList>
    </citation>
    <scope>NUCLEOTIDE SEQUENCE [LARGE SCALE GENOMIC DNA]</scope>
    <source>
        <strain evidence="3">JCM 17494</strain>
    </source>
</reference>
<dbReference type="RefSeq" id="WP_112232824.1">
    <property type="nucleotide sequence ID" value="NZ_BAABBE010000001.1"/>
</dbReference>
<proteinExistence type="predicted"/>
<evidence type="ECO:0000313" key="2">
    <source>
        <dbReference type="EMBL" id="GAA3621042.1"/>
    </source>
</evidence>
<sequence>MARHTTTHPGADQPRTLLSVEEAARRLSVGRTTMFNLIKSGQVASVQIGRLRRISTAALADYATRLAAGPEAA</sequence>
<keyword evidence="3" id="KW-1185">Reference proteome</keyword>
<dbReference type="NCBIfam" id="TIGR01764">
    <property type="entry name" value="excise"/>
    <property type="match status" value="1"/>
</dbReference>
<dbReference type="InterPro" id="IPR010093">
    <property type="entry name" value="SinI_DNA-bd"/>
</dbReference>
<gene>
    <name evidence="2" type="ORF">GCM10022267_04060</name>
</gene>
<dbReference type="EMBL" id="BAABBE010000001">
    <property type="protein sequence ID" value="GAA3621042.1"/>
    <property type="molecule type" value="Genomic_DNA"/>
</dbReference>
<evidence type="ECO:0000313" key="3">
    <source>
        <dbReference type="Proteomes" id="UP001500711"/>
    </source>
</evidence>
<dbReference type="Proteomes" id="UP001500711">
    <property type="component" value="Unassembled WGS sequence"/>
</dbReference>
<accession>A0ABP6ZZW1</accession>
<evidence type="ECO:0000259" key="1">
    <source>
        <dbReference type="Pfam" id="PF12728"/>
    </source>
</evidence>
<name>A0ABP6ZZW1_9PSEU</name>
<protein>
    <recommendedName>
        <fullName evidence="1">Helix-turn-helix domain-containing protein</fullName>
    </recommendedName>
</protein>
<comment type="caution">
    <text evidence="2">The sequence shown here is derived from an EMBL/GenBank/DDBJ whole genome shotgun (WGS) entry which is preliminary data.</text>
</comment>
<organism evidence="2 3">
    <name type="scientific">Lentzea roselyniae</name>
    <dbReference type="NCBI Taxonomy" id="531940"/>
    <lineage>
        <taxon>Bacteria</taxon>
        <taxon>Bacillati</taxon>
        <taxon>Actinomycetota</taxon>
        <taxon>Actinomycetes</taxon>
        <taxon>Pseudonocardiales</taxon>
        <taxon>Pseudonocardiaceae</taxon>
        <taxon>Lentzea</taxon>
    </lineage>
</organism>